<reference evidence="2" key="1">
    <citation type="submission" date="2018-05" db="EMBL/GenBank/DDBJ databases">
        <authorList>
            <person name="Lanie J.A."/>
            <person name="Ng W.-L."/>
            <person name="Kazmierczak K.M."/>
            <person name="Andrzejewski T.M."/>
            <person name="Davidsen T.M."/>
            <person name="Wayne K.J."/>
            <person name="Tettelin H."/>
            <person name="Glass J.I."/>
            <person name="Rusch D."/>
            <person name="Podicherti R."/>
            <person name="Tsui H.-C.T."/>
            <person name="Winkler M.E."/>
        </authorList>
    </citation>
    <scope>NUCLEOTIDE SEQUENCE</scope>
</reference>
<evidence type="ECO:0000256" key="1">
    <source>
        <dbReference type="SAM" id="MobiDB-lite"/>
    </source>
</evidence>
<name>A0A382QFC8_9ZZZZ</name>
<feature type="region of interest" description="Disordered" evidence="1">
    <location>
        <begin position="52"/>
        <end position="86"/>
    </location>
</feature>
<dbReference type="EMBL" id="UINC01113792">
    <property type="protein sequence ID" value="SVC83638.1"/>
    <property type="molecule type" value="Genomic_DNA"/>
</dbReference>
<dbReference type="Gene3D" id="1.10.4030.10">
    <property type="entry name" value="Porin chaperone SurA, peptide-binding domain"/>
    <property type="match status" value="1"/>
</dbReference>
<sequence>EEKAERQQPFEEVRDSVESSAEQDKREKLLESWLSNLRDKAQVKVHEDLIQVPVELEIEPDDPETPTETGTEESNEEQEGSSGETE</sequence>
<feature type="region of interest" description="Disordered" evidence="1">
    <location>
        <begin position="1"/>
        <end position="25"/>
    </location>
</feature>
<gene>
    <name evidence="2" type="ORF">METZ01_LOCUS336492</name>
</gene>
<feature type="compositionally biased region" description="Acidic residues" evidence="1">
    <location>
        <begin position="56"/>
        <end position="86"/>
    </location>
</feature>
<feature type="non-terminal residue" evidence="2">
    <location>
        <position position="1"/>
    </location>
</feature>
<proteinExistence type="predicted"/>
<protein>
    <submittedName>
        <fullName evidence="2">Uncharacterized protein</fullName>
    </submittedName>
</protein>
<accession>A0A382QFC8</accession>
<dbReference type="AlphaFoldDB" id="A0A382QFC8"/>
<organism evidence="2">
    <name type="scientific">marine metagenome</name>
    <dbReference type="NCBI Taxonomy" id="408172"/>
    <lineage>
        <taxon>unclassified sequences</taxon>
        <taxon>metagenomes</taxon>
        <taxon>ecological metagenomes</taxon>
    </lineage>
</organism>
<evidence type="ECO:0000313" key="2">
    <source>
        <dbReference type="EMBL" id="SVC83638.1"/>
    </source>
</evidence>